<name>A0AAC9HU36_9PSEU</name>
<dbReference type="RefSeq" id="WP_157421274.1">
    <property type="nucleotide sequence ID" value="NZ_CP014859.1"/>
</dbReference>
<evidence type="ECO:0008006" key="3">
    <source>
        <dbReference type="Google" id="ProtNLM"/>
    </source>
</evidence>
<dbReference type="KEGG" id="ahm:TL08_23640"/>
<dbReference type="AlphaFoldDB" id="A0AAC9HU36"/>
<evidence type="ECO:0000313" key="1">
    <source>
        <dbReference type="EMBL" id="AOS65508.1"/>
    </source>
</evidence>
<keyword evidence="2" id="KW-1185">Reference proteome</keyword>
<accession>A0AAC9HU36</accession>
<gene>
    <name evidence="1" type="ORF">TL08_23640</name>
</gene>
<organism evidence="1 2">
    <name type="scientific">Actinoalloteichus hymeniacidonis</name>
    <dbReference type="NCBI Taxonomy" id="340345"/>
    <lineage>
        <taxon>Bacteria</taxon>
        <taxon>Bacillati</taxon>
        <taxon>Actinomycetota</taxon>
        <taxon>Actinomycetes</taxon>
        <taxon>Pseudonocardiales</taxon>
        <taxon>Pseudonocardiaceae</taxon>
        <taxon>Actinoalloteichus</taxon>
    </lineage>
</organism>
<reference evidence="2" key="1">
    <citation type="submission" date="2016-03" db="EMBL/GenBank/DDBJ databases">
        <title>Complete genome sequence of the type strain Actinoalloteichus hymeniacidonis DSM 45092.</title>
        <authorList>
            <person name="Schaffert L."/>
            <person name="Albersmeier A."/>
            <person name="Winkler A."/>
            <person name="Kalinowski J."/>
            <person name="Zotchev S."/>
            <person name="Ruckert C."/>
        </authorList>
    </citation>
    <scope>NUCLEOTIDE SEQUENCE [LARGE SCALE GENOMIC DNA]</scope>
    <source>
        <strain evidence="2">HPA177(T) (DSM 45092(T))</strain>
    </source>
</reference>
<proteinExistence type="predicted"/>
<protein>
    <recommendedName>
        <fullName evidence="3">DUF4258 domain-containing protein</fullName>
    </recommendedName>
</protein>
<evidence type="ECO:0000313" key="2">
    <source>
        <dbReference type="Proteomes" id="UP000095210"/>
    </source>
</evidence>
<dbReference type="Proteomes" id="UP000095210">
    <property type="component" value="Chromosome"/>
</dbReference>
<sequence length="246" mass="26977">MSVTIVVEQLRQAHALLTEARAATARAGHEIAEGSEIFDEGTRGSIWPQVEQIRRFGRAASDEVRLAYTELGQAQDIIDDYCMSIAGHRIGGHAGIEGGADSTAIGPGTAPDDSQSRYPEWIAERERAGAVINPANVDRMSQLPDGRTVWVERENVKGGAEHILDDDRAGQFARAGVPAEQIMNLLFAALERGKVVGYSGRDRPVYEVIFEGERRRLAITVTLDGLIVGAHPISLKRKLRTRVWRD</sequence>
<dbReference type="EMBL" id="CP014859">
    <property type="protein sequence ID" value="AOS65508.1"/>
    <property type="molecule type" value="Genomic_DNA"/>
</dbReference>